<sequence>MHPDLSDAVWHKSSLSGNGASCVEVAIGKSVIAVRDTKDREAGMLMFTPDEWRAFIGGVRLGEFDL</sequence>
<dbReference type="RefSeq" id="WP_343949444.1">
    <property type="nucleotide sequence ID" value="NZ_BAAAHQ010000008.1"/>
</dbReference>
<gene>
    <name evidence="2" type="ORF">GCM10009560_19830</name>
</gene>
<dbReference type="Proteomes" id="UP001501578">
    <property type="component" value="Unassembled WGS sequence"/>
</dbReference>
<feature type="domain" description="DUF397" evidence="1">
    <location>
        <begin position="8"/>
        <end position="60"/>
    </location>
</feature>
<dbReference type="InterPro" id="IPR007278">
    <property type="entry name" value="DUF397"/>
</dbReference>
<dbReference type="Pfam" id="PF04149">
    <property type="entry name" value="DUF397"/>
    <property type="match status" value="1"/>
</dbReference>
<evidence type="ECO:0000313" key="3">
    <source>
        <dbReference type="Proteomes" id="UP001501578"/>
    </source>
</evidence>
<keyword evidence="3" id="KW-1185">Reference proteome</keyword>
<proteinExistence type="predicted"/>
<comment type="caution">
    <text evidence="2">The sequence shown here is derived from an EMBL/GenBank/DDBJ whole genome shotgun (WGS) entry which is preliminary data.</text>
</comment>
<evidence type="ECO:0000259" key="1">
    <source>
        <dbReference type="Pfam" id="PF04149"/>
    </source>
</evidence>
<organism evidence="2 3">
    <name type="scientific">Nonomuraea longicatena</name>
    <dbReference type="NCBI Taxonomy" id="83682"/>
    <lineage>
        <taxon>Bacteria</taxon>
        <taxon>Bacillati</taxon>
        <taxon>Actinomycetota</taxon>
        <taxon>Actinomycetes</taxon>
        <taxon>Streptosporangiales</taxon>
        <taxon>Streptosporangiaceae</taxon>
        <taxon>Nonomuraea</taxon>
    </lineage>
</organism>
<reference evidence="2 3" key="1">
    <citation type="journal article" date="2019" name="Int. J. Syst. Evol. Microbiol.">
        <title>The Global Catalogue of Microorganisms (GCM) 10K type strain sequencing project: providing services to taxonomists for standard genome sequencing and annotation.</title>
        <authorList>
            <consortium name="The Broad Institute Genomics Platform"/>
            <consortium name="The Broad Institute Genome Sequencing Center for Infectious Disease"/>
            <person name="Wu L."/>
            <person name="Ma J."/>
        </authorList>
    </citation>
    <scope>NUCLEOTIDE SEQUENCE [LARGE SCALE GENOMIC DNA]</scope>
    <source>
        <strain evidence="2 3">JCM 11136</strain>
    </source>
</reference>
<name>A0ABN1P1W6_9ACTN</name>
<protein>
    <recommendedName>
        <fullName evidence="1">DUF397 domain-containing protein</fullName>
    </recommendedName>
</protein>
<accession>A0ABN1P1W6</accession>
<evidence type="ECO:0000313" key="2">
    <source>
        <dbReference type="EMBL" id="GAA0921157.1"/>
    </source>
</evidence>
<dbReference type="EMBL" id="BAAAHQ010000008">
    <property type="protein sequence ID" value="GAA0921157.1"/>
    <property type="molecule type" value="Genomic_DNA"/>
</dbReference>